<evidence type="ECO:0000313" key="1">
    <source>
        <dbReference type="EMBL" id="CAF5135234.1"/>
    </source>
</evidence>
<evidence type="ECO:0000313" key="3">
    <source>
        <dbReference type="Proteomes" id="UP000681720"/>
    </source>
</evidence>
<organism evidence="2 3">
    <name type="scientific">Rotaria magnacalcarata</name>
    <dbReference type="NCBI Taxonomy" id="392030"/>
    <lineage>
        <taxon>Eukaryota</taxon>
        <taxon>Metazoa</taxon>
        <taxon>Spiralia</taxon>
        <taxon>Gnathifera</taxon>
        <taxon>Rotifera</taxon>
        <taxon>Eurotatoria</taxon>
        <taxon>Bdelloidea</taxon>
        <taxon>Philodinida</taxon>
        <taxon>Philodinidae</taxon>
        <taxon>Rotaria</taxon>
    </lineage>
</organism>
<proteinExistence type="predicted"/>
<gene>
    <name evidence="1" type="ORF">BYL167_LOCUS69210</name>
    <name evidence="2" type="ORF">GIL414_LOCUS79368</name>
</gene>
<dbReference type="Proteomes" id="UP000681967">
    <property type="component" value="Unassembled WGS sequence"/>
</dbReference>
<comment type="caution">
    <text evidence="2">The sequence shown here is derived from an EMBL/GenBank/DDBJ whole genome shotgun (WGS) entry which is preliminary data.</text>
</comment>
<reference evidence="2" key="1">
    <citation type="submission" date="2021-02" db="EMBL/GenBank/DDBJ databases">
        <authorList>
            <person name="Nowell W R."/>
        </authorList>
    </citation>
    <scope>NUCLEOTIDE SEQUENCE</scope>
</reference>
<evidence type="ECO:0000313" key="2">
    <source>
        <dbReference type="EMBL" id="CAF5209762.1"/>
    </source>
</evidence>
<dbReference type="EMBL" id="CAJOBJ010352140">
    <property type="protein sequence ID" value="CAF5209762.1"/>
    <property type="molecule type" value="Genomic_DNA"/>
</dbReference>
<sequence>IYDKQYNNSCHDCLIHINTSVNDIFSFNYLTYELYLNLNSVILMKILTNYFHNKENVSLNVQIDVINLKYPSIRSTKMYLFIINFNKLNLLMFSNTYFLKVHDNILLNERISIFNRHHRCLNNQSNELILNDPTDTFDIGKNFNLILKKHLNAQQQRSYDLTLQQKQKNSTDDVSFVWLL</sequence>
<dbReference type="AlphaFoldDB" id="A0A8S3IXT2"/>
<accession>A0A8S3IXT2</accession>
<dbReference type="Proteomes" id="UP000681720">
    <property type="component" value="Unassembled WGS sequence"/>
</dbReference>
<dbReference type="EMBL" id="CAJOBH010249723">
    <property type="protein sequence ID" value="CAF5135234.1"/>
    <property type="molecule type" value="Genomic_DNA"/>
</dbReference>
<protein>
    <submittedName>
        <fullName evidence="2">Uncharacterized protein</fullName>
    </submittedName>
</protein>
<name>A0A8S3IXT2_9BILA</name>
<feature type="non-terminal residue" evidence="2">
    <location>
        <position position="1"/>
    </location>
</feature>